<dbReference type="Gene3D" id="1.20.1600.10">
    <property type="entry name" value="Outer membrane efflux proteins (OEP)"/>
    <property type="match status" value="1"/>
</dbReference>
<feature type="chain" id="PRO_5046833497" evidence="10">
    <location>
        <begin position="27"/>
        <end position="545"/>
    </location>
</feature>
<keyword evidence="3" id="KW-0813">Transport</keyword>
<protein>
    <submittedName>
        <fullName evidence="11">TolC family protein</fullName>
    </submittedName>
</protein>
<reference evidence="12" key="1">
    <citation type="journal article" date="2019" name="Int. J. Syst. Evol. Microbiol.">
        <title>The Global Catalogue of Microorganisms (GCM) 10K type strain sequencing project: providing services to taxonomists for standard genome sequencing and annotation.</title>
        <authorList>
            <consortium name="The Broad Institute Genomics Platform"/>
            <consortium name="The Broad Institute Genome Sequencing Center for Infectious Disease"/>
            <person name="Wu L."/>
            <person name="Ma J."/>
        </authorList>
    </citation>
    <scope>NUCLEOTIDE SEQUENCE [LARGE SCALE GENOMIC DNA]</scope>
    <source>
        <strain evidence="12">Q85</strain>
    </source>
</reference>
<dbReference type="RefSeq" id="WP_380941418.1">
    <property type="nucleotide sequence ID" value="NZ_JBHUFC010000006.1"/>
</dbReference>
<dbReference type="Proteomes" id="UP001597283">
    <property type="component" value="Unassembled WGS sequence"/>
</dbReference>
<evidence type="ECO:0000256" key="10">
    <source>
        <dbReference type="SAM" id="SignalP"/>
    </source>
</evidence>
<comment type="caution">
    <text evidence="11">The sequence shown here is derived from an EMBL/GenBank/DDBJ whole genome shotgun (WGS) entry which is preliminary data.</text>
</comment>
<dbReference type="EMBL" id="JBHUFC010000006">
    <property type="protein sequence ID" value="MFD1789050.1"/>
    <property type="molecule type" value="Genomic_DNA"/>
</dbReference>
<evidence type="ECO:0000256" key="2">
    <source>
        <dbReference type="ARBA" id="ARBA00007613"/>
    </source>
</evidence>
<dbReference type="SUPFAM" id="SSF56954">
    <property type="entry name" value="Outer membrane efflux proteins (OEP)"/>
    <property type="match status" value="1"/>
</dbReference>
<dbReference type="PANTHER" id="PTHR30026:SF22">
    <property type="entry name" value="OUTER MEMBRANE EFFLUX PROTEIN"/>
    <property type="match status" value="1"/>
</dbReference>
<accession>A0ABW4NKB1</accession>
<keyword evidence="5" id="KW-0812">Transmembrane</keyword>
<evidence type="ECO:0000313" key="12">
    <source>
        <dbReference type="Proteomes" id="UP001597283"/>
    </source>
</evidence>
<dbReference type="PANTHER" id="PTHR30026">
    <property type="entry name" value="OUTER MEMBRANE PROTEIN TOLC"/>
    <property type="match status" value="1"/>
</dbReference>
<evidence type="ECO:0000256" key="3">
    <source>
        <dbReference type="ARBA" id="ARBA00022448"/>
    </source>
</evidence>
<keyword evidence="12" id="KW-1185">Reference proteome</keyword>
<feature type="signal peptide" evidence="10">
    <location>
        <begin position="1"/>
        <end position="26"/>
    </location>
</feature>
<sequence length="545" mass="58092">MSLRSRGRSGASILSVALALSPAAAAAQIVAPPSNSLVVDPQQGATPRPITPAPLPSTPATTLPPLDAPVPTPPQQPPPAIPLQSLRGEMPDAGVRAQPLPAPREGALPTPSRDPLALDPKSDPILRLAIASADPSAFRDAIRGVVARNPNAAEALARTDEAEAVRNEARAAQYPVLDLSFSHFRVLDRAFSNDPQNVLERSRPSQRTDAIARVQQSVIDFGTARNRIAAGNRRIEASVAAMDDATTQVALRGIAVWYQVFGYRALVSLSTAFVDSQTQLRSAIEQRVQQGYAAPGDVAQVESYIAAAQAQLANYRRQLSSAEAQYQALTGMPAPAGFGRAPAADMPVVSQERARQDAEAVPAVRYARAAAEAARFDVKTAKANALPGVSVGVDAGRYGVFETQKDFDIRGTVTLAARLGGGAKQRVDASAARARGAEATYERIRQDAVRDAAIAWADVDALEASEAAIRDNYLATRQSRDVLAERFRVSRGTLFDLLGAEANYFNVAARYVETVTELDIARYSLLARRGKLLDAFGIEPARLDR</sequence>
<evidence type="ECO:0000313" key="11">
    <source>
        <dbReference type="EMBL" id="MFD1789050.1"/>
    </source>
</evidence>
<keyword evidence="8" id="KW-0175">Coiled coil</keyword>
<proteinExistence type="inferred from homology"/>
<dbReference type="InterPro" id="IPR051906">
    <property type="entry name" value="TolC-like"/>
</dbReference>
<keyword evidence="7" id="KW-0998">Cell outer membrane</keyword>
<evidence type="ECO:0000256" key="1">
    <source>
        <dbReference type="ARBA" id="ARBA00004442"/>
    </source>
</evidence>
<evidence type="ECO:0000256" key="4">
    <source>
        <dbReference type="ARBA" id="ARBA00022452"/>
    </source>
</evidence>
<keyword evidence="10" id="KW-0732">Signal</keyword>
<evidence type="ECO:0000256" key="6">
    <source>
        <dbReference type="ARBA" id="ARBA00023136"/>
    </source>
</evidence>
<dbReference type="InterPro" id="IPR003423">
    <property type="entry name" value="OMP_efflux"/>
</dbReference>
<keyword evidence="6" id="KW-0472">Membrane</keyword>
<name>A0ABW4NKB1_9SPHN</name>
<evidence type="ECO:0000256" key="7">
    <source>
        <dbReference type="ARBA" id="ARBA00023237"/>
    </source>
</evidence>
<feature type="compositionally biased region" description="Pro residues" evidence="9">
    <location>
        <begin position="66"/>
        <end position="81"/>
    </location>
</feature>
<feature type="coiled-coil region" evidence="8">
    <location>
        <begin position="298"/>
        <end position="332"/>
    </location>
</feature>
<comment type="subcellular location">
    <subcellularLocation>
        <location evidence="1">Cell outer membrane</location>
    </subcellularLocation>
</comment>
<evidence type="ECO:0000256" key="8">
    <source>
        <dbReference type="SAM" id="Coils"/>
    </source>
</evidence>
<feature type="region of interest" description="Disordered" evidence="9">
    <location>
        <begin position="38"/>
        <end position="118"/>
    </location>
</feature>
<comment type="similarity">
    <text evidence="2">Belongs to the outer membrane factor (OMF) (TC 1.B.17) family.</text>
</comment>
<evidence type="ECO:0000256" key="5">
    <source>
        <dbReference type="ARBA" id="ARBA00022692"/>
    </source>
</evidence>
<gene>
    <name evidence="11" type="ORF">ACFSC3_15915</name>
</gene>
<organism evidence="11 12">
    <name type="scientific">Sphingomonas floccifaciens</name>
    <dbReference type="NCBI Taxonomy" id="1844115"/>
    <lineage>
        <taxon>Bacteria</taxon>
        <taxon>Pseudomonadati</taxon>
        <taxon>Pseudomonadota</taxon>
        <taxon>Alphaproteobacteria</taxon>
        <taxon>Sphingomonadales</taxon>
        <taxon>Sphingomonadaceae</taxon>
        <taxon>Sphingomonas</taxon>
    </lineage>
</organism>
<keyword evidence="4" id="KW-1134">Transmembrane beta strand</keyword>
<evidence type="ECO:0000256" key="9">
    <source>
        <dbReference type="SAM" id="MobiDB-lite"/>
    </source>
</evidence>
<dbReference type="Pfam" id="PF02321">
    <property type="entry name" value="OEP"/>
    <property type="match status" value="2"/>
</dbReference>